<accession>A0A0L0T3V3</accession>
<name>A0A0L0T3V3_ALLM3</name>
<evidence type="ECO:0000313" key="3">
    <source>
        <dbReference type="Proteomes" id="UP000054350"/>
    </source>
</evidence>
<sequence length="112" mass="11622">MTDPGAPRGPDGVPLHIRMSSRIGAAPGFFPPSPATPRPMSPEEVVPEANLPDPAIPLGAMTAPVVGVKEEPEPAIKTTLVEPEPVDVPPSPRVGHHEAEGFGQIIGGELME</sequence>
<evidence type="ECO:0000313" key="2">
    <source>
        <dbReference type="EMBL" id="KNE69239.1"/>
    </source>
</evidence>
<protein>
    <submittedName>
        <fullName evidence="2">Uncharacterized protein</fullName>
    </submittedName>
</protein>
<evidence type="ECO:0000256" key="1">
    <source>
        <dbReference type="SAM" id="MobiDB-lite"/>
    </source>
</evidence>
<dbReference type="VEuPathDB" id="FungiDB:AMAG_19892"/>
<dbReference type="EMBL" id="GG745360">
    <property type="protein sequence ID" value="KNE69239.1"/>
    <property type="molecule type" value="Genomic_DNA"/>
</dbReference>
<reference evidence="3" key="2">
    <citation type="submission" date="2009-11" db="EMBL/GenBank/DDBJ databases">
        <title>The Genome Sequence of Allomyces macrogynus strain ATCC 38327.</title>
        <authorList>
            <consortium name="The Broad Institute Genome Sequencing Platform"/>
            <person name="Russ C."/>
            <person name="Cuomo C."/>
            <person name="Shea T."/>
            <person name="Young S.K."/>
            <person name="Zeng Q."/>
            <person name="Koehrsen M."/>
            <person name="Haas B."/>
            <person name="Borodovsky M."/>
            <person name="Guigo R."/>
            <person name="Alvarado L."/>
            <person name="Berlin A."/>
            <person name="Borenstein D."/>
            <person name="Chen Z."/>
            <person name="Engels R."/>
            <person name="Freedman E."/>
            <person name="Gellesch M."/>
            <person name="Goldberg J."/>
            <person name="Griggs A."/>
            <person name="Gujja S."/>
            <person name="Heiman D."/>
            <person name="Hepburn T."/>
            <person name="Howarth C."/>
            <person name="Jen D."/>
            <person name="Larson L."/>
            <person name="Lewis B."/>
            <person name="Mehta T."/>
            <person name="Park D."/>
            <person name="Pearson M."/>
            <person name="Roberts A."/>
            <person name="Saif S."/>
            <person name="Shenoy N."/>
            <person name="Sisk P."/>
            <person name="Stolte C."/>
            <person name="Sykes S."/>
            <person name="Walk T."/>
            <person name="White J."/>
            <person name="Yandava C."/>
            <person name="Burger G."/>
            <person name="Gray M.W."/>
            <person name="Holland P.W.H."/>
            <person name="King N."/>
            <person name="Lang F.B.F."/>
            <person name="Roger A.J."/>
            <person name="Ruiz-Trillo I."/>
            <person name="Lander E."/>
            <person name="Nusbaum C."/>
        </authorList>
    </citation>
    <scope>NUCLEOTIDE SEQUENCE [LARGE SCALE GENOMIC DNA]</scope>
    <source>
        <strain evidence="3">ATCC 38327</strain>
    </source>
</reference>
<feature type="compositionally biased region" description="Pro residues" evidence="1">
    <location>
        <begin position="29"/>
        <end position="40"/>
    </location>
</feature>
<reference evidence="2 3" key="1">
    <citation type="submission" date="2009-11" db="EMBL/GenBank/DDBJ databases">
        <title>Annotation of Allomyces macrogynus ATCC 38327.</title>
        <authorList>
            <consortium name="The Broad Institute Genome Sequencing Platform"/>
            <person name="Russ C."/>
            <person name="Cuomo C."/>
            <person name="Burger G."/>
            <person name="Gray M.W."/>
            <person name="Holland P.W.H."/>
            <person name="King N."/>
            <person name="Lang F.B.F."/>
            <person name="Roger A.J."/>
            <person name="Ruiz-Trillo I."/>
            <person name="Young S.K."/>
            <person name="Zeng Q."/>
            <person name="Gargeya S."/>
            <person name="Fitzgerald M."/>
            <person name="Haas B."/>
            <person name="Abouelleil A."/>
            <person name="Alvarado L."/>
            <person name="Arachchi H.M."/>
            <person name="Berlin A."/>
            <person name="Chapman S.B."/>
            <person name="Gearin G."/>
            <person name="Goldberg J."/>
            <person name="Griggs A."/>
            <person name="Gujja S."/>
            <person name="Hansen M."/>
            <person name="Heiman D."/>
            <person name="Howarth C."/>
            <person name="Larimer J."/>
            <person name="Lui A."/>
            <person name="MacDonald P.J.P."/>
            <person name="McCowen C."/>
            <person name="Montmayeur A."/>
            <person name="Murphy C."/>
            <person name="Neiman D."/>
            <person name="Pearson M."/>
            <person name="Priest M."/>
            <person name="Roberts A."/>
            <person name="Saif S."/>
            <person name="Shea T."/>
            <person name="Sisk P."/>
            <person name="Stolte C."/>
            <person name="Sykes S."/>
            <person name="Wortman J."/>
            <person name="Nusbaum C."/>
            <person name="Birren B."/>
        </authorList>
    </citation>
    <scope>NUCLEOTIDE SEQUENCE [LARGE SCALE GENOMIC DNA]</scope>
    <source>
        <strain evidence="2 3">ATCC 38327</strain>
    </source>
</reference>
<dbReference type="Proteomes" id="UP000054350">
    <property type="component" value="Unassembled WGS sequence"/>
</dbReference>
<feature type="region of interest" description="Disordered" evidence="1">
    <location>
        <begin position="75"/>
        <end position="112"/>
    </location>
</feature>
<organism evidence="2 3">
    <name type="scientific">Allomyces macrogynus (strain ATCC 38327)</name>
    <name type="common">Allomyces javanicus var. macrogynus</name>
    <dbReference type="NCBI Taxonomy" id="578462"/>
    <lineage>
        <taxon>Eukaryota</taxon>
        <taxon>Fungi</taxon>
        <taxon>Fungi incertae sedis</taxon>
        <taxon>Blastocladiomycota</taxon>
        <taxon>Blastocladiomycetes</taxon>
        <taxon>Blastocladiales</taxon>
        <taxon>Blastocladiaceae</taxon>
        <taxon>Allomyces</taxon>
    </lineage>
</organism>
<gene>
    <name evidence="2" type="ORF">AMAG_19892</name>
</gene>
<proteinExistence type="predicted"/>
<dbReference type="AlphaFoldDB" id="A0A0L0T3V3"/>
<keyword evidence="3" id="KW-1185">Reference proteome</keyword>
<feature type="region of interest" description="Disordered" evidence="1">
    <location>
        <begin position="23"/>
        <end position="58"/>
    </location>
</feature>